<dbReference type="InterPro" id="IPR036378">
    <property type="entry name" value="FAS1_dom_sf"/>
</dbReference>
<dbReference type="STRING" id="1028.SAMN05661096_03205"/>
<dbReference type="Gene3D" id="2.30.180.10">
    <property type="entry name" value="FAS1 domain"/>
    <property type="match status" value="2"/>
</dbReference>
<dbReference type="GO" id="GO:0005615">
    <property type="term" value="C:extracellular space"/>
    <property type="evidence" value="ECO:0007669"/>
    <property type="project" value="TreeGrafter"/>
</dbReference>
<keyword evidence="1" id="KW-0732">Signal</keyword>
<sequence>MKKKNLFLKSTSSLLAMLFVVMSAFMFTACDDDPEPEPEPENSILEIVSASETHTQLEAFVTADADLAAALGGNNLTLFAPNDAAFDRLRTILDVESLDQVNPAVIGAVLRYHAVASVELRESFTEESELTSLQGEDITFNADANIFNGGTDTDVEFVGDEILATNGVVHVVETILIPPSIFATIGANLGKVSQTVLLGADFSTLAAAIAKADTYADATTGVPFLTDVLAGDNPITVFAPINQVFASAGITLETFTAEQWYGIIATHVLAGGDFSAEDIQAGLAANPSVRTYATAAQTNIQVGPGIFTNPETGEDVATISAGGAPVVSADITSDNGRVHAVAGIVSSVNTYETVLLGSPGNAAEPSFYNAFSNIRYSYGDAGSASGGTSSPVDLAYYFGNTNQATLASIDSDGLRNNFFASNNSLDIAIDFDTRNSTRFRVTDLSPEQFGGIILNSQLEDAASSENNTNLSATNLQEGSVVAFTLDSDRGGYAGLIRVVSVDDTNNTGTITIEVKVQVTGN</sequence>
<evidence type="ECO:0000313" key="3">
    <source>
        <dbReference type="EMBL" id="SMG45990.1"/>
    </source>
</evidence>
<feature type="domain" description="FAS1" evidence="2">
    <location>
        <begin position="189"/>
        <end position="345"/>
    </location>
</feature>
<evidence type="ECO:0000259" key="2">
    <source>
        <dbReference type="PROSITE" id="PS50213"/>
    </source>
</evidence>
<dbReference type="Pfam" id="PF02469">
    <property type="entry name" value="Fasciclin"/>
    <property type="match status" value="2"/>
</dbReference>
<dbReference type="PANTHER" id="PTHR10900:SF77">
    <property type="entry name" value="FI19380P1"/>
    <property type="match status" value="1"/>
</dbReference>
<dbReference type="Proteomes" id="UP000193804">
    <property type="component" value="Unassembled WGS sequence"/>
</dbReference>
<dbReference type="InterPro" id="IPR050904">
    <property type="entry name" value="Adhesion/Biosynth-related"/>
</dbReference>
<dbReference type="PROSITE" id="PS50213">
    <property type="entry name" value="FAS1"/>
    <property type="match status" value="2"/>
</dbReference>
<gene>
    <name evidence="3" type="ORF">SAMN05661096_03205</name>
</gene>
<dbReference type="SMART" id="SM00554">
    <property type="entry name" value="FAS1"/>
    <property type="match status" value="2"/>
</dbReference>
<feature type="signal peptide" evidence="1">
    <location>
        <begin position="1"/>
        <end position="29"/>
    </location>
</feature>
<reference evidence="4" key="1">
    <citation type="submission" date="2017-04" db="EMBL/GenBank/DDBJ databases">
        <authorList>
            <person name="Varghese N."/>
            <person name="Submissions S."/>
        </authorList>
    </citation>
    <scope>NUCLEOTIDE SEQUENCE [LARGE SCALE GENOMIC DNA]</scope>
    <source>
        <strain evidence="4">DSM 4125</strain>
    </source>
</reference>
<feature type="domain" description="FAS1" evidence="2">
    <location>
        <begin position="41"/>
        <end position="176"/>
    </location>
</feature>
<evidence type="ECO:0000313" key="4">
    <source>
        <dbReference type="Proteomes" id="UP000193804"/>
    </source>
</evidence>
<dbReference type="InterPro" id="IPR000782">
    <property type="entry name" value="FAS1_domain"/>
</dbReference>
<dbReference type="AlphaFoldDB" id="A0A1X7KX31"/>
<organism evidence="3 4">
    <name type="scientific">Marivirga sericea</name>
    <dbReference type="NCBI Taxonomy" id="1028"/>
    <lineage>
        <taxon>Bacteria</taxon>
        <taxon>Pseudomonadati</taxon>
        <taxon>Bacteroidota</taxon>
        <taxon>Cytophagia</taxon>
        <taxon>Cytophagales</taxon>
        <taxon>Marivirgaceae</taxon>
        <taxon>Marivirga</taxon>
    </lineage>
</organism>
<accession>A0A1X7KX31</accession>
<dbReference type="RefSeq" id="WP_085518342.1">
    <property type="nucleotide sequence ID" value="NZ_FXAW01000007.1"/>
</dbReference>
<evidence type="ECO:0000256" key="1">
    <source>
        <dbReference type="SAM" id="SignalP"/>
    </source>
</evidence>
<dbReference type="SUPFAM" id="SSF82153">
    <property type="entry name" value="FAS1 domain"/>
    <property type="match status" value="2"/>
</dbReference>
<dbReference type="EMBL" id="FXAW01000007">
    <property type="protein sequence ID" value="SMG45990.1"/>
    <property type="molecule type" value="Genomic_DNA"/>
</dbReference>
<feature type="chain" id="PRO_5013141004" evidence="1">
    <location>
        <begin position="30"/>
        <end position="521"/>
    </location>
</feature>
<name>A0A1X7KX31_9BACT</name>
<dbReference type="PANTHER" id="PTHR10900">
    <property type="entry name" value="PERIOSTIN-RELATED"/>
    <property type="match status" value="1"/>
</dbReference>
<dbReference type="OrthoDB" id="1119934at2"/>
<proteinExistence type="predicted"/>
<protein>
    <submittedName>
        <fullName evidence="3">Uncaracterized surface protein containing fasciclin (FAS1) repeats</fullName>
    </submittedName>
</protein>
<dbReference type="PROSITE" id="PS51257">
    <property type="entry name" value="PROKAR_LIPOPROTEIN"/>
    <property type="match status" value="1"/>
</dbReference>
<keyword evidence="4" id="KW-1185">Reference proteome</keyword>